<organism evidence="1 2">
    <name type="scientific">Homoserinibacter gongjuensis</name>
    <dbReference type="NCBI Taxonomy" id="1162968"/>
    <lineage>
        <taxon>Bacteria</taxon>
        <taxon>Bacillati</taxon>
        <taxon>Actinomycetota</taxon>
        <taxon>Actinomycetes</taxon>
        <taxon>Micrococcales</taxon>
        <taxon>Microbacteriaceae</taxon>
        <taxon>Homoserinibacter</taxon>
    </lineage>
</organism>
<keyword evidence="2" id="KW-1185">Reference proteome</keyword>
<name>A0ABQ6JYY7_9MICO</name>
<sequence>MPLRILTVSGSGPAACTAASTMPRNRSSFQEAPLPALAGDLRHRAAEVEVDVVGAILGHEHRDGFAHRGGVDAVELDGARRLGLVMLDEAHRLGVRSTSARLVIISET</sequence>
<evidence type="ECO:0000313" key="1">
    <source>
        <dbReference type="EMBL" id="GMA92329.1"/>
    </source>
</evidence>
<gene>
    <name evidence="1" type="ORF">GCM10025869_28580</name>
</gene>
<evidence type="ECO:0000313" key="2">
    <source>
        <dbReference type="Proteomes" id="UP001157069"/>
    </source>
</evidence>
<protein>
    <submittedName>
        <fullName evidence="1">Uncharacterized protein</fullName>
    </submittedName>
</protein>
<proteinExistence type="predicted"/>
<dbReference type="Proteomes" id="UP001157069">
    <property type="component" value="Unassembled WGS sequence"/>
</dbReference>
<reference evidence="2" key="1">
    <citation type="journal article" date="2019" name="Int. J. Syst. Evol. Microbiol.">
        <title>The Global Catalogue of Microorganisms (GCM) 10K type strain sequencing project: providing services to taxonomists for standard genome sequencing and annotation.</title>
        <authorList>
            <consortium name="The Broad Institute Genomics Platform"/>
            <consortium name="The Broad Institute Genome Sequencing Center for Infectious Disease"/>
            <person name="Wu L."/>
            <person name="Ma J."/>
        </authorList>
    </citation>
    <scope>NUCLEOTIDE SEQUENCE [LARGE SCALE GENOMIC DNA]</scope>
    <source>
        <strain evidence="2">NBRC 108755</strain>
    </source>
</reference>
<comment type="caution">
    <text evidence="1">The sequence shown here is derived from an EMBL/GenBank/DDBJ whole genome shotgun (WGS) entry which is preliminary data.</text>
</comment>
<dbReference type="EMBL" id="BSVA01000001">
    <property type="protein sequence ID" value="GMA92329.1"/>
    <property type="molecule type" value="Genomic_DNA"/>
</dbReference>
<accession>A0ABQ6JYY7</accession>